<evidence type="ECO:0000256" key="1">
    <source>
        <dbReference type="ARBA" id="ARBA00004586"/>
    </source>
</evidence>
<dbReference type="InterPro" id="IPR001128">
    <property type="entry name" value="Cyt_P450"/>
</dbReference>
<dbReference type="Proteomes" id="UP000242450">
    <property type="component" value="Chromosome 20"/>
</dbReference>
<evidence type="ECO:0000256" key="5">
    <source>
        <dbReference type="ARBA" id="ARBA00023033"/>
    </source>
</evidence>
<organism evidence="7 8">
    <name type="scientific">Cervus elaphus hippelaphus</name>
    <name type="common">European red deer</name>
    <dbReference type="NCBI Taxonomy" id="46360"/>
    <lineage>
        <taxon>Eukaryota</taxon>
        <taxon>Metazoa</taxon>
        <taxon>Chordata</taxon>
        <taxon>Craniata</taxon>
        <taxon>Vertebrata</taxon>
        <taxon>Euteleostomi</taxon>
        <taxon>Mammalia</taxon>
        <taxon>Eutheria</taxon>
        <taxon>Laurasiatheria</taxon>
        <taxon>Artiodactyla</taxon>
        <taxon>Ruminantia</taxon>
        <taxon>Pecora</taxon>
        <taxon>Cervidae</taxon>
        <taxon>Cervinae</taxon>
        <taxon>Cervus</taxon>
    </lineage>
</organism>
<dbReference type="InterPro" id="IPR050196">
    <property type="entry name" value="Cytochrome_P450_Monoox"/>
</dbReference>
<accession>A0A212CGD4</accession>
<comment type="caution">
    <text evidence="7">The sequence shown here is derived from an EMBL/GenBank/DDBJ whole genome shotgun (WGS) entry which is preliminary data.</text>
</comment>
<evidence type="ECO:0000313" key="8">
    <source>
        <dbReference type="Proteomes" id="UP000242450"/>
    </source>
</evidence>
<protein>
    <submittedName>
        <fullName evidence="7">Uncharacterized protein</fullName>
    </submittedName>
</protein>
<reference evidence="7 8" key="1">
    <citation type="journal article" date="2018" name="Mol. Genet. Genomics">
        <title>The red deer Cervus elaphus genome CerEla1.0: sequencing, annotating, genes, and chromosomes.</title>
        <authorList>
            <person name="Bana N.A."/>
            <person name="Nyiri A."/>
            <person name="Nagy J."/>
            <person name="Frank K."/>
            <person name="Nagy T."/>
            <person name="Steger V."/>
            <person name="Schiller M."/>
            <person name="Lakatos P."/>
            <person name="Sugar L."/>
            <person name="Horn P."/>
            <person name="Barta E."/>
            <person name="Orosz L."/>
        </authorList>
    </citation>
    <scope>NUCLEOTIDE SEQUENCE [LARGE SCALE GENOMIC DNA]</scope>
    <source>
        <strain evidence="7">Hungarian</strain>
    </source>
</reference>
<dbReference type="PANTHER" id="PTHR24291:SF39">
    <property type="entry name" value="CYTOCHROME P450 4A11-RELATED"/>
    <property type="match status" value="1"/>
</dbReference>
<keyword evidence="4" id="KW-0560">Oxidoreductase</keyword>
<dbReference type="EMBL" id="MKHE01000020">
    <property type="protein sequence ID" value="OWK04894.1"/>
    <property type="molecule type" value="Genomic_DNA"/>
</dbReference>
<dbReference type="GO" id="GO:0020037">
    <property type="term" value="F:heme binding"/>
    <property type="evidence" value="ECO:0007669"/>
    <property type="project" value="InterPro"/>
</dbReference>
<dbReference type="OrthoDB" id="1470350at2759"/>
<evidence type="ECO:0000256" key="2">
    <source>
        <dbReference type="ARBA" id="ARBA00010617"/>
    </source>
</evidence>
<dbReference type="InterPro" id="IPR036396">
    <property type="entry name" value="Cyt_P450_sf"/>
</dbReference>
<evidence type="ECO:0000313" key="7">
    <source>
        <dbReference type="EMBL" id="OWK04894.1"/>
    </source>
</evidence>
<sequence length="79" mass="8786">MQALGLPGHLPLCQSEWRIVSSLSDKDLHAEVEKFMFKGHDTKASGISWILYALVSHPVHQQRCLEEIQSLLGDGTSIT</sequence>
<comment type="similarity">
    <text evidence="2">Belongs to the cytochrome P450 family.</text>
</comment>
<dbReference type="Pfam" id="PF00067">
    <property type="entry name" value="p450"/>
    <property type="match status" value="1"/>
</dbReference>
<dbReference type="GO" id="GO:0006629">
    <property type="term" value="P:lipid metabolic process"/>
    <property type="evidence" value="ECO:0007669"/>
    <property type="project" value="UniProtKB-ARBA"/>
</dbReference>
<evidence type="ECO:0000256" key="4">
    <source>
        <dbReference type="ARBA" id="ARBA00023002"/>
    </source>
</evidence>
<evidence type="ECO:0000256" key="3">
    <source>
        <dbReference type="ARBA" id="ARBA00022824"/>
    </source>
</evidence>
<feature type="non-terminal residue" evidence="7">
    <location>
        <position position="79"/>
    </location>
</feature>
<name>A0A212CGD4_CEREH</name>
<dbReference type="GO" id="GO:0005789">
    <property type="term" value="C:endoplasmic reticulum membrane"/>
    <property type="evidence" value="ECO:0007669"/>
    <property type="project" value="UniProtKB-SubCell"/>
</dbReference>
<keyword evidence="5" id="KW-0503">Monooxygenase</keyword>
<dbReference type="GO" id="GO:0016712">
    <property type="term" value="F:oxidoreductase activity, acting on paired donors, with incorporation or reduction of molecular oxygen, reduced flavin or flavoprotein as one donor, and incorporation of one atom of oxygen"/>
    <property type="evidence" value="ECO:0007669"/>
    <property type="project" value="UniProtKB-ARBA"/>
</dbReference>
<keyword evidence="8" id="KW-1185">Reference proteome</keyword>
<dbReference type="GO" id="GO:0005506">
    <property type="term" value="F:iron ion binding"/>
    <property type="evidence" value="ECO:0007669"/>
    <property type="project" value="InterPro"/>
</dbReference>
<dbReference type="AlphaFoldDB" id="A0A212CGD4"/>
<dbReference type="Gene3D" id="1.10.630.10">
    <property type="entry name" value="Cytochrome P450"/>
    <property type="match status" value="1"/>
</dbReference>
<keyword evidence="6" id="KW-0472">Membrane</keyword>
<proteinExistence type="inferred from homology"/>
<gene>
    <name evidence="7" type="ORF">Celaphus_00002568</name>
</gene>
<dbReference type="PANTHER" id="PTHR24291">
    <property type="entry name" value="CYTOCHROME P450 FAMILY 4"/>
    <property type="match status" value="1"/>
</dbReference>
<dbReference type="SUPFAM" id="SSF48264">
    <property type="entry name" value="Cytochrome P450"/>
    <property type="match status" value="1"/>
</dbReference>
<evidence type="ECO:0000256" key="6">
    <source>
        <dbReference type="ARBA" id="ARBA00023136"/>
    </source>
</evidence>
<keyword evidence="3" id="KW-0256">Endoplasmic reticulum</keyword>
<comment type="subcellular location">
    <subcellularLocation>
        <location evidence="1">Endoplasmic reticulum membrane</location>
    </subcellularLocation>
</comment>